<comment type="caution">
    <text evidence="1">The sequence shown here is derived from an EMBL/GenBank/DDBJ whole genome shotgun (WGS) entry which is preliminary data.</text>
</comment>
<gene>
    <name evidence="1" type="ORF">DWW18_04695</name>
</gene>
<accession>A0A412X418</accession>
<reference evidence="1 2" key="1">
    <citation type="submission" date="2018-08" db="EMBL/GenBank/DDBJ databases">
        <title>A genome reference for cultivated species of the human gut microbiota.</title>
        <authorList>
            <person name="Zou Y."/>
            <person name="Xue W."/>
            <person name="Luo G."/>
        </authorList>
    </citation>
    <scope>NUCLEOTIDE SEQUENCE [LARGE SCALE GENOMIC DNA]</scope>
    <source>
        <strain evidence="1 2">AF14-49</strain>
    </source>
</reference>
<protein>
    <submittedName>
        <fullName evidence="1">Uncharacterized protein</fullName>
    </submittedName>
</protein>
<dbReference type="Proteomes" id="UP000283589">
    <property type="component" value="Unassembled WGS sequence"/>
</dbReference>
<dbReference type="AlphaFoldDB" id="A0A412X418"/>
<organism evidence="1 2">
    <name type="scientific">Butyricimonas virosa</name>
    <dbReference type="NCBI Taxonomy" id="544645"/>
    <lineage>
        <taxon>Bacteria</taxon>
        <taxon>Pseudomonadati</taxon>
        <taxon>Bacteroidota</taxon>
        <taxon>Bacteroidia</taxon>
        <taxon>Bacteroidales</taxon>
        <taxon>Odoribacteraceae</taxon>
        <taxon>Butyricimonas</taxon>
    </lineage>
</organism>
<dbReference type="EMBL" id="QRZA01000004">
    <property type="protein sequence ID" value="RGV35376.1"/>
    <property type="molecule type" value="Genomic_DNA"/>
</dbReference>
<name>A0A412X418_9BACT</name>
<dbReference type="RefSeq" id="WP_118259007.1">
    <property type="nucleotide sequence ID" value="NZ_CALBWO010000070.1"/>
</dbReference>
<proteinExistence type="predicted"/>
<sequence>MKMLTKLKEKWIKFWQPEQDWDIDICITQTTRKRLVHRIVDLYINKALELNRQDTAEKMFYYYDDIQNYSCNMLDFDYLNELTMYKIDSVEDLNKLGDILYSILDKIENSPRRDEKEEVFTFQ</sequence>
<evidence type="ECO:0000313" key="2">
    <source>
        <dbReference type="Proteomes" id="UP000283589"/>
    </source>
</evidence>
<evidence type="ECO:0000313" key="1">
    <source>
        <dbReference type="EMBL" id="RGV35376.1"/>
    </source>
</evidence>